<name>A0AAD9S4K9_PHOAM</name>
<organism evidence="1 2">
    <name type="scientific">Phomopsis amygdali</name>
    <name type="common">Fusicoccum amygdali</name>
    <dbReference type="NCBI Taxonomy" id="1214568"/>
    <lineage>
        <taxon>Eukaryota</taxon>
        <taxon>Fungi</taxon>
        <taxon>Dikarya</taxon>
        <taxon>Ascomycota</taxon>
        <taxon>Pezizomycotina</taxon>
        <taxon>Sordariomycetes</taxon>
        <taxon>Sordariomycetidae</taxon>
        <taxon>Diaporthales</taxon>
        <taxon>Diaporthaceae</taxon>
        <taxon>Diaporthe</taxon>
    </lineage>
</organism>
<dbReference type="AlphaFoldDB" id="A0AAD9S4K9"/>
<evidence type="ECO:0000313" key="1">
    <source>
        <dbReference type="EMBL" id="KAK2599276.1"/>
    </source>
</evidence>
<dbReference type="Proteomes" id="UP001265746">
    <property type="component" value="Unassembled WGS sequence"/>
</dbReference>
<evidence type="ECO:0000313" key="2">
    <source>
        <dbReference type="Proteomes" id="UP001265746"/>
    </source>
</evidence>
<sequence length="389" mass="43534">MESYPERCAELHNALLQKAIENDPSAVTETTLITRLLEAAPQLSGIPGLRDLPAYRFLSLLKTARSRPQQGPGLLTPQMYQPDPFLFWSGTFSVGVILNLRTCRAIWHWEPGPFPDDEQWVSLEIVLRNALAKWDSGKYYWDVTLGSICVRAWTQTDLSEALAARERLLCGIEARLPESVHKSQRLEPLEISQEMMSAFRVSRFVGEFLSRAPRPGFTFVAPGITTFSTEALQSTHASKDPASFRRSTLLGQEDPDDLEWASLLLPTNKSVDQDTSRHANSDIQSFDKPWGLGKFTVSRQAGLYVIPEVTESDTVQLITSSGLTTAGEFRGRCPWGKSRPPTLAEIFGHWASLVESGTWAVAADGVAEDHNWFDRHAMDAKLDWHDHLI</sequence>
<comment type="caution">
    <text evidence="1">The sequence shown here is derived from an EMBL/GenBank/DDBJ whole genome shotgun (WGS) entry which is preliminary data.</text>
</comment>
<dbReference type="EMBL" id="JAUJFL010000007">
    <property type="protein sequence ID" value="KAK2599276.1"/>
    <property type="molecule type" value="Genomic_DNA"/>
</dbReference>
<protein>
    <submittedName>
        <fullName evidence="1">Uncharacterized protein</fullName>
    </submittedName>
</protein>
<reference evidence="1" key="1">
    <citation type="submission" date="2023-06" db="EMBL/GenBank/DDBJ databases">
        <authorList>
            <person name="Noh H."/>
        </authorList>
    </citation>
    <scope>NUCLEOTIDE SEQUENCE</scope>
    <source>
        <strain evidence="1">DUCC20226</strain>
    </source>
</reference>
<gene>
    <name evidence="1" type="ORF">N8I77_011046</name>
</gene>
<keyword evidence="2" id="KW-1185">Reference proteome</keyword>
<proteinExistence type="predicted"/>
<accession>A0AAD9S4K9</accession>